<dbReference type="InterPro" id="IPR016032">
    <property type="entry name" value="Sig_transdc_resp-reg_C-effctor"/>
</dbReference>
<comment type="caution">
    <text evidence="7">The sequence shown here is derived from an EMBL/GenBank/DDBJ whole genome shotgun (WGS) entry which is preliminary data.</text>
</comment>
<protein>
    <submittedName>
        <fullName evidence="7">DNA-binding SARP family transcriptional activator</fullName>
    </submittedName>
</protein>
<accession>A0ABR9HD26</accession>
<keyword evidence="4" id="KW-0804">Transcription</keyword>
<sequence>MHFRILGPIEVYDQDREIFIRPPGAMQRSLLATLVAKSGHAISIYRLICELWNDDPPSNATNALQAHVARLRRQLDGPARPGLSEGRIHTRPVGYVLDLSRDETDAEQFMELSTRGRALLGSDPGRAMDVMRSALALWRGPALEDTLPGDICSTEAAHLEEQRLCALETLYEAGIGARRYGEITGELETLTERHPLRERFYDLYMTALYQSGRQSEALGVYERARHRLLHELGVEPGPALHARMQAILWHAPDLAGPVAVHEVPGLDPVVPAPAHGHELGTELSVLRHRLDLLAREQEALVDRFERLTTEVSGT</sequence>
<dbReference type="CDD" id="cd15831">
    <property type="entry name" value="BTAD"/>
    <property type="match status" value="1"/>
</dbReference>
<dbReference type="InterPro" id="IPR001867">
    <property type="entry name" value="OmpR/PhoB-type_DNA-bd"/>
</dbReference>
<evidence type="ECO:0000256" key="3">
    <source>
        <dbReference type="ARBA" id="ARBA00023125"/>
    </source>
</evidence>
<dbReference type="SMART" id="SM00862">
    <property type="entry name" value="Trans_reg_C"/>
    <property type="match status" value="1"/>
</dbReference>
<evidence type="ECO:0000313" key="8">
    <source>
        <dbReference type="Proteomes" id="UP000598217"/>
    </source>
</evidence>
<evidence type="ECO:0000256" key="1">
    <source>
        <dbReference type="ARBA" id="ARBA00005820"/>
    </source>
</evidence>
<dbReference type="Pfam" id="PF00486">
    <property type="entry name" value="Trans_reg_C"/>
    <property type="match status" value="1"/>
</dbReference>
<dbReference type="Gene3D" id="1.10.10.10">
    <property type="entry name" value="Winged helix-like DNA-binding domain superfamily/Winged helix DNA-binding domain"/>
    <property type="match status" value="1"/>
</dbReference>
<dbReference type="RefSeq" id="WP_191268089.1">
    <property type="nucleotide sequence ID" value="NZ_BMXJ01000002.1"/>
</dbReference>
<name>A0ABR9HD26_9ACTN</name>
<dbReference type="InterPro" id="IPR005158">
    <property type="entry name" value="BTAD"/>
</dbReference>
<evidence type="ECO:0000259" key="6">
    <source>
        <dbReference type="PROSITE" id="PS51755"/>
    </source>
</evidence>
<dbReference type="InterPro" id="IPR036388">
    <property type="entry name" value="WH-like_DNA-bd_sf"/>
</dbReference>
<feature type="domain" description="OmpR/PhoB-type" evidence="6">
    <location>
        <begin position="1"/>
        <end position="99"/>
    </location>
</feature>
<dbReference type="PROSITE" id="PS51755">
    <property type="entry name" value="OMPR_PHOB"/>
    <property type="match status" value="1"/>
</dbReference>
<dbReference type="PANTHER" id="PTHR35807">
    <property type="entry name" value="TRANSCRIPTIONAL REGULATOR REDD-RELATED"/>
    <property type="match status" value="1"/>
</dbReference>
<feature type="DNA-binding region" description="OmpR/PhoB-type" evidence="5">
    <location>
        <begin position="1"/>
        <end position="99"/>
    </location>
</feature>
<gene>
    <name evidence="7" type="ORF">H4W79_001136</name>
</gene>
<keyword evidence="3 5" id="KW-0238">DNA-binding</keyword>
<dbReference type="Pfam" id="PF03704">
    <property type="entry name" value="BTAD"/>
    <property type="match status" value="1"/>
</dbReference>
<dbReference type="EMBL" id="JADBDY010000001">
    <property type="protein sequence ID" value="MBE1456922.1"/>
    <property type="molecule type" value="Genomic_DNA"/>
</dbReference>
<dbReference type="Gene3D" id="1.25.40.10">
    <property type="entry name" value="Tetratricopeptide repeat domain"/>
    <property type="match status" value="1"/>
</dbReference>
<dbReference type="SUPFAM" id="SSF48452">
    <property type="entry name" value="TPR-like"/>
    <property type="match status" value="1"/>
</dbReference>
<keyword evidence="8" id="KW-1185">Reference proteome</keyword>
<evidence type="ECO:0000313" key="7">
    <source>
        <dbReference type="EMBL" id="MBE1456922.1"/>
    </source>
</evidence>
<dbReference type="InterPro" id="IPR011990">
    <property type="entry name" value="TPR-like_helical_dom_sf"/>
</dbReference>
<reference evidence="7 8" key="1">
    <citation type="submission" date="2020-10" db="EMBL/GenBank/DDBJ databases">
        <title>Sequencing the genomes of 1000 actinobacteria strains.</title>
        <authorList>
            <person name="Klenk H.-P."/>
        </authorList>
    </citation>
    <scope>NUCLEOTIDE SEQUENCE [LARGE SCALE GENOMIC DNA]</scope>
    <source>
        <strain evidence="7 8">DSM 45157</strain>
    </source>
</reference>
<dbReference type="SUPFAM" id="SSF46894">
    <property type="entry name" value="C-terminal effector domain of the bipartite response regulators"/>
    <property type="match status" value="1"/>
</dbReference>
<evidence type="ECO:0000256" key="5">
    <source>
        <dbReference type="PROSITE-ProRule" id="PRU01091"/>
    </source>
</evidence>
<proteinExistence type="inferred from homology"/>
<evidence type="ECO:0000256" key="4">
    <source>
        <dbReference type="ARBA" id="ARBA00023163"/>
    </source>
</evidence>
<organism evidence="7 8">
    <name type="scientific">Nocardiopsis terrae</name>
    <dbReference type="NCBI Taxonomy" id="372655"/>
    <lineage>
        <taxon>Bacteria</taxon>
        <taxon>Bacillati</taxon>
        <taxon>Actinomycetota</taxon>
        <taxon>Actinomycetes</taxon>
        <taxon>Streptosporangiales</taxon>
        <taxon>Nocardiopsidaceae</taxon>
        <taxon>Nocardiopsis</taxon>
    </lineage>
</organism>
<dbReference type="InterPro" id="IPR051677">
    <property type="entry name" value="AfsR-DnrI-RedD_regulator"/>
</dbReference>
<dbReference type="PANTHER" id="PTHR35807:SF1">
    <property type="entry name" value="TRANSCRIPTIONAL REGULATOR REDD"/>
    <property type="match status" value="1"/>
</dbReference>
<dbReference type="SMART" id="SM01043">
    <property type="entry name" value="BTAD"/>
    <property type="match status" value="1"/>
</dbReference>
<keyword evidence="2" id="KW-0805">Transcription regulation</keyword>
<comment type="similarity">
    <text evidence="1">Belongs to the AfsR/DnrI/RedD regulatory family.</text>
</comment>
<evidence type="ECO:0000256" key="2">
    <source>
        <dbReference type="ARBA" id="ARBA00023015"/>
    </source>
</evidence>
<dbReference type="Proteomes" id="UP000598217">
    <property type="component" value="Unassembled WGS sequence"/>
</dbReference>
<dbReference type="GO" id="GO:0003677">
    <property type="term" value="F:DNA binding"/>
    <property type="evidence" value="ECO:0007669"/>
    <property type="project" value="UniProtKB-KW"/>
</dbReference>